<feature type="domain" description="S1 motif" evidence="9">
    <location>
        <begin position="627"/>
        <end position="695"/>
    </location>
</feature>
<dbReference type="InterPro" id="IPR036456">
    <property type="entry name" value="PNPase_PH_RNA-bd_sf"/>
</dbReference>
<dbReference type="Pfam" id="PF03726">
    <property type="entry name" value="PNPase"/>
    <property type="match status" value="1"/>
</dbReference>
<name>A0ABX8SUP5_9BURK</name>
<proteinExistence type="inferred from homology"/>
<keyword evidence="8" id="KW-0175">Coiled coil</keyword>
<reference evidence="10 11" key="1">
    <citation type="submission" date="2020-02" db="EMBL/GenBank/DDBJ databases">
        <title>Partial ammonium oxidation to N2 by heterotrophic bacteria.</title>
        <authorList>
            <person name="Wu M."/>
        </authorList>
    </citation>
    <scope>NUCLEOTIDE SEQUENCE [LARGE SCALE GENOMIC DNA]</scope>
    <source>
        <strain evidence="10 11">HO-1</strain>
    </source>
</reference>
<feature type="coiled-coil region" evidence="8">
    <location>
        <begin position="603"/>
        <end position="630"/>
    </location>
</feature>
<evidence type="ECO:0000256" key="7">
    <source>
        <dbReference type="HAMAP-Rule" id="MF_01595"/>
    </source>
</evidence>
<dbReference type="Proteomes" id="UP000826050">
    <property type="component" value="Chromosome"/>
</dbReference>
<dbReference type="InterPro" id="IPR027408">
    <property type="entry name" value="PNPase/RNase_PH_dom_sf"/>
</dbReference>
<evidence type="ECO:0000259" key="9">
    <source>
        <dbReference type="PROSITE" id="PS50126"/>
    </source>
</evidence>
<dbReference type="PROSITE" id="PS50126">
    <property type="entry name" value="S1"/>
    <property type="match status" value="1"/>
</dbReference>
<dbReference type="Pfam" id="PF00575">
    <property type="entry name" value="S1"/>
    <property type="match status" value="1"/>
</dbReference>
<gene>
    <name evidence="7 10" type="primary">pnp</name>
    <name evidence="10" type="ORF">FE795_12430</name>
</gene>
<dbReference type="NCBIfam" id="TIGR03591">
    <property type="entry name" value="polynuc_phos"/>
    <property type="match status" value="1"/>
</dbReference>
<keyword evidence="4 7" id="KW-0548">Nucleotidyltransferase</keyword>
<comment type="catalytic activity">
    <reaction evidence="7">
        <text>RNA(n+1) + phosphate = RNA(n) + a ribonucleoside 5'-diphosphate</text>
        <dbReference type="Rhea" id="RHEA:22096"/>
        <dbReference type="Rhea" id="RHEA-COMP:14527"/>
        <dbReference type="Rhea" id="RHEA-COMP:17342"/>
        <dbReference type="ChEBI" id="CHEBI:43474"/>
        <dbReference type="ChEBI" id="CHEBI:57930"/>
        <dbReference type="ChEBI" id="CHEBI:140395"/>
        <dbReference type="EC" id="2.7.7.8"/>
    </reaction>
</comment>
<dbReference type="SUPFAM" id="SSF50249">
    <property type="entry name" value="Nucleic acid-binding proteins"/>
    <property type="match status" value="1"/>
</dbReference>
<dbReference type="Gene3D" id="3.30.230.70">
    <property type="entry name" value="GHMP Kinase, N-terminal domain"/>
    <property type="match status" value="2"/>
</dbReference>
<evidence type="ECO:0000256" key="5">
    <source>
        <dbReference type="ARBA" id="ARBA00022842"/>
    </source>
</evidence>
<organism evidence="10 11">
    <name type="scientific">Alcaligenes ammonioxydans</name>
    <dbReference type="NCBI Taxonomy" id="2582914"/>
    <lineage>
        <taxon>Bacteria</taxon>
        <taxon>Pseudomonadati</taxon>
        <taxon>Pseudomonadota</taxon>
        <taxon>Betaproteobacteria</taxon>
        <taxon>Burkholderiales</taxon>
        <taxon>Alcaligenaceae</taxon>
        <taxon>Alcaligenes</taxon>
    </lineage>
</organism>
<feature type="binding site" evidence="7">
    <location>
        <position position="497"/>
    </location>
    <ligand>
        <name>Mg(2+)</name>
        <dbReference type="ChEBI" id="CHEBI:18420"/>
    </ligand>
</feature>
<dbReference type="Pfam" id="PF03725">
    <property type="entry name" value="RNase_PH_C"/>
    <property type="match status" value="2"/>
</dbReference>
<keyword evidence="2 7" id="KW-0963">Cytoplasm</keyword>
<evidence type="ECO:0000313" key="11">
    <source>
        <dbReference type="Proteomes" id="UP000826050"/>
    </source>
</evidence>
<keyword evidence="5 7" id="KW-0460">Magnesium</keyword>
<keyword evidence="3 7" id="KW-0808">Transferase</keyword>
<dbReference type="RefSeq" id="WP_003801066.1">
    <property type="nucleotide sequence ID" value="NZ_CP049362.1"/>
</dbReference>
<dbReference type="HAMAP" id="MF_01595">
    <property type="entry name" value="PNPase"/>
    <property type="match status" value="1"/>
</dbReference>
<dbReference type="InterPro" id="IPR020568">
    <property type="entry name" value="Ribosomal_Su5_D2-typ_SF"/>
</dbReference>
<dbReference type="SUPFAM" id="SSF54791">
    <property type="entry name" value="Eukaryotic type KH-domain (KH-domain type I)"/>
    <property type="match status" value="1"/>
</dbReference>
<keyword evidence="11" id="KW-1185">Reference proteome</keyword>
<dbReference type="InterPro" id="IPR004087">
    <property type="entry name" value="KH_dom"/>
</dbReference>
<comment type="similarity">
    <text evidence="1 7">Belongs to the polyribonucleotide nucleotidyltransferase family.</text>
</comment>
<dbReference type="InterPro" id="IPR004088">
    <property type="entry name" value="KH_dom_type_1"/>
</dbReference>
<protein>
    <recommendedName>
        <fullName evidence="7">Polyribonucleotide nucleotidyltransferase</fullName>
        <ecNumber evidence="7">2.7.7.8</ecNumber>
    </recommendedName>
    <alternativeName>
        <fullName evidence="7">Polynucleotide phosphorylase</fullName>
        <shortName evidence="7">PNPase</shortName>
    </alternativeName>
</protein>
<sequence length="712" mass="76967">MFNKVTKSFQYGEHTVVLETGEIARQASGAVLVSIEDTVVLATVVGASKAKAGQDFFPLTVDYVEKTYSAGKIPGGFFKREGRQSEREILISRLIDRPLRPLFPEGFYNEVQVIIHTVSVNPEIDPDIAAMIGASAALAISGIPFNGPVGAARVGYIDGQYVLNPSATQLKSSDLDLVVAGTEQAVLMVESEAKQLSEEVMLGGVVFAHEQMQAAINCIHELVEEAGKPEWDWQPAAVNESLLASVSAAAEEGLKQAYQTREKQARTEQLRAVYAHAKETVLAQAEANGQEQPDMVAVENMLFDLESKIVRSRILSGESRIDGRDTRTVRPISIRLGVLPRAHGSALFTRGETQALVVTTLGTKQDEQIIDSIMGEYRDRFMMHYNMPPFATGEAGRFGAPKRREIGHGRLAKRALTPLLPAAEDFQYSIRVVSEITESNGSSSMASVCGGSLSMMDAGVPVQDHVAGVAMGLIKEGNKFAVLTDILGDEDHLGDMDFKVAGTEKGITALQMDIKIQGITKEIMQVALAQAHEGRMHILGKMKESIDGSRTEMSEFAPRMLTVKINPEKIRDVIGKGGATIRALTEETGTQIDISDDGTITIASADLDKAREAERRIKELTAEVEVGQEYEGPVMRLLDFGAIVQVLPGRDGLLHISEIANYRIANINDVLKVGQIVKVKIIEADEKGRLRLSIKAIGGIEAQGGPAAPAAS</sequence>
<dbReference type="CDD" id="cd04472">
    <property type="entry name" value="S1_PNPase"/>
    <property type="match status" value="1"/>
</dbReference>
<dbReference type="Pfam" id="PF01138">
    <property type="entry name" value="RNase_PH"/>
    <property type="match status" value="2"/>
</dbReference>
<dbReference type="InterPro" id="IPR012162">
    <property type="entry name" value="PNPase"/>
</dbReference>
<accession>A0ABX8SUP5</accession>
<dbReference type="Gene3D" id="2.40.50.140">
    <property type="entry name" value="Nucleic acid-binding proteins"/>
    <property type="match status" value="1"/>
</dbReference>
<dbReference type="InterPro" id="IPR036345">
    <property type="entry name" value="ExoRNase_PH_dom2_sf"/>
</dbReference>
<keyword evidence="7" id="KW-0479">Metal-binding</keyword>
<dbReference type="SUPFAM" id="SSF46915">
    <property type="entry name" value="Polynucleotide phosphorylase/guanosine pentaphosphate synthase (PNPase/GPSI), domain 3"/>
    <property type="match status" value="1"/>
</dbReference>
<dbReference type="SUPFAM" id="SSF54211">
    <property type="entry name" value="Ribosomal protein S5 domain 2-like"/>
    <property type="match status" value="2"/>
</dbReference>
<feature type="binding site" evidence="7">
    <location>
        <position position="491"/>
    </location>
    <ligand>
        <name>Mg(2+)</name>
        <dbReference type="ChEBI" id="CHEBI:18420"/>
    </ligand>
</feature>
<dbReference type="Gene3D" id="3.30.1370.10">
    <property type="entry name" value="K Homology domain, type 1"/>
    <property type="match status" value="1"/>
</dbReference>
<keyword evidence="6 7" id="KW-0694">RNA-binding</keyword>
<dbReference type="SUPFAM" id="SSF55666">
    <property type="entry name" value="Ribonuclease PH domain 2-like"/>
    <property type="match status" value="2"/>
</dbReference>
<dbReference type="InterPro" id="IPR012340">
    <property type="entry name" value="NA-bd_OB-fold"/>
</dbReference>
<comment type="cofactor">
    <cofactor evidence="7">
        <name>Mg(2+)</name>
        <dbReference type="ChEBI" id="CHEBI:18420"/>
    </cofactor>
</comment>
<dbReference type="SMART" id="SM00322">
    <property type="entry name" value="KH"/>
    <property type="match status" value="1"/>
</dbReference>
<dbReference type="InterPro" id="IPR036612">
    <property type="entry name" value="KH_dom_type_1_sf"/>
</dbReference>
<dbReference type="CDD" id="cd11364">
    <property type="entry name" value="RNase_PH_PNPase_2"/>
    <property type="match status" value="1"/>
</dbReference>
<dbReference type="PANTHER" id="PTHR11252:SF0">
    <property type="entry name" value="POLYRIBONUCLEOTIDE NUCLEOTIDYLTRANSFERASE 1, MITOCHONDRIAL"/>
    <property type="match status" value="1"/>
</dbReference>
<evidence type="ECO:0000256" key="2">
    <source>
        <dbReference type="ARBA" id="ARBA00022490"/>
    </source>
</evidence>
<dbReference type="PANTHER" id="PTHR11252">
    <property type="entry name" value="POLYRIBONUCLEOTIDE NUCLEOTIDYLTRANSFERASE"/>
    <property type="match status" value="1"/>
</dbReference>
<dbReference type="NCBIfam" id="NF008805">
    <property type="entry name" value="PRK11824.1"/>
    <property type="match status" value="1"/>
</dbReference>
<dbReference type="CDD" id="cd02393">
    <property type="entry name" value="KH-I_PNPase"/>
    <property type="match status" value="1"/>
</dbReference>
<evidence type="ECO:0000256" key="1">
    <source>
        <dbReference type="ARBA" id="ARBA00007404"/>
    </source>
</evidence>
<dbReference type="SMART" id="SM00316">
    <property type="entry name" value="S1"/>
    <property type="match status" value="1"/>
</dbReference>
<dbReference type="InterPro" id="IPR003029">
    <property type="entry name" value="S1_domain"/>
</dbReference>
<comment type="function">
    <text evidence="7">Involved in mRNA degradation. Catalyzes the phosphorolysis of single-stranded polyribonucleotides processively in the 3'- to 5'-direction.</text>
</comment>
<dbReference type="Pfam" id="PF00013">
    <property type="entry name" value="KH_1"/>
    <property type="match status" value="1"/>
</dbReference>
<dbReference type="EC" id="2.7.7.8" evidence="7"/>
<dbReference type="EMBL" id="CP049362">
    <property type="protein sequence ID" value="QXX79742.1"/>
    <property type="molecule type" value="Genomic_DNA"/>
</dbReference>
<evidence type="ECO:0000256" key="3">
    <source>
        <dbReference type="ARBA" id="ARBA00022679"/>
    </source>
</evidence>
<dbReference type="GO" id="GO:0004654">
    <property type="term" value="F:polyribonucleotide nucleotidyltransferase activity"/>
    <property type="evidence" value="ECO:0007669"/>
    <property type="project" value="UniProtKB-EC"/>
</dbReference>
<evidence type="ECO:0000313" key="10">
    <source>
        <dbReference type="EMBL" id="QXX79742.1"/>
    </source>
</evidence>
<dbReference type="PROSITE" id="PS50084">
    <property type="entry name" value="KH_TYPE_1"/>
    <property type="match status" value="1"/>
</dbReference>
<dbReference type="PIRSF" id="PIRSF005499">
    <property type="entry name" value="PNPase"/>
    <property type="match status" value="1"/>
</dbReference>
<dbReference type="InterPro" id="IPR015847">
    <property type="entry name" value="ExoRNase_PH_dom2"/>
</dbReference>
<evidence type="ECO:0000256" key="6">
    <source>
        <dbReference type="ARBA" id="ARBA00022884"/>
    </source>
</evidence>
<evidence type="ECO:0000256" key="4">
    <source>
        <dbReference type="ARBA" id="ARBA00022695"/>
    </source>
</evidence>
<dbReference type="InterPro" id="IPR015848">
    <property type="entry name" value="PNPase_PH_RNA-bd_bac/org-type"/>
</dbReference>
<dbReference type="InterPro" id="IPR001247">
    <property type="entry name" value="ExoRNase_PH_dom1"/>
</dbReference>
<evidence type="ECO:0000256" key="8">
    <source>
        <dbReference type="SAM" id="Coils"/>
    </source>
</evidence>
<comment type="subcellular location">
    <subcellularLocation>
        <location evidence="7">Cytoplasm</location>
    </subcellularLocation>
</comment>
<dbReference type="CDD" id="cd11363">
    <property type="entry name" value="RNase_PH_PNPase_1"/>
    <property type="match status" value="1"/>
</dbReference>